<keyword evidence="1" id="KW-0812">Transmembrane</keyword>
<evidence type="ECO:0000313" key="3">
    <source>
        <dbReference type="Proteomes" id="UP000320722"/>
    </source>
</evidence>
<sequence length="229" mass="25466">MTGNLAESDYIRMMDYRVILRRVGLAWIGFGLLDIGLMIYCLMQRQNYSSSFNLFAVILGLFLYRGSLGATTLVTWFSAFMLMLFAGGLLLAPLLQPVGLLVSLIRLHPGQCLLLGVYYATMVGLLIWTYRQMRSTPVLEARRESGRCIDRPQSAFLAGFLLVVLVGVLFNVLLKGSAGTKAVELARQKLGPDYHYAIQSIRVSGKAHSGVVAAYNAQEVKYVPVFWNE</sequence>
<protein>
    <submittedName>
        <fullName evidence="2">Uncharacterized protein</fullName>
    </submittedName>
</protein>
<dbReference type="Proteomes" id="UP000320722">
    <property type="component" value="Chromosome"/>
</dbReference>
<evidence type="ECO:0000313" key="2">
    <source>
        <dbReference type="EMBL" id="QDU05907.1"/>
    </source>
</evidence>
<keyword evidence="1" id="KW-1133">Transmembrane helix</keyword>
<dbReference type="EMBL" id="CP036347">
    <property type="protein sequence ID" value="QDU05907.1"/>
    <property type="molecule type" value="Genomic_DNA"/>
</dbReference>
<organism evidence="2 3">
    <name type="scientific">Gimesia chilikensis</name>
    <dbReference type="NCBI Taxonomy" id="2605989"/>
    <lineage>
        <taxon>Bacteria</taxon>
        <taxon>Pseudomonadati</taxon>
        <taxon>Planctomycetota</taxon>
        <taxon>Planctomycetia</taxon>
        <taxon>Planctomycetales</taxon>
        <taxon>Planctomycetaceae</taxon>
        <taxon>Gimesia</taxon>
    </lineage>
</organism>
<proteinExistence type="predicted"/>
<feature type="transmembrane region" description="Helical" evidence="1">
    <location>
        <begin position="23"/>
        <end position="42"/>
    </location>
</feature>
<name>A0A517WKW6_9PLAN</name>
<feature type="transmembrane region" description="Helical" evidence="1">
    <location>
        <begin position="83"/>
        <end position="105"/>
    </location>
</feature>
<keyword evidence="1" id="KW-0472">Membrane</keyword>
<evidence type="ECO:0000256" key="1">
    <source>
        <dbReference type="SAM" id="Phobius"/>
    </source>
</evidence>
<feature type="transmembrane region" description="Helical" evidence="1">
    <location>
        <begin position="54"/>
        <end position="77"/>
    </location>
</feature>
<accession>A0A517WKW6</accession>
<feature type="transmembrane region" description="Helical" evidence="1">
    <location>
        <begin position="155"/>
        <end position="174"/>
    </location>
</feature>
<feature type="transmembrane region" description="Helical" evidence="1">
    <location>
        <begin position="112"/>
        <end position="130"/>
    </location>
</feature>
<dbReference type="AlphaFoldDB" id="A0A517WKW6"/>
<gene>
    <name evidence="2" type="ORF">V6x_56510</name>
</gene>
<reference evidence="2 3" key="1">
    <citation type="submission" date="2019-02" db="EMBL/GenBank/DDBJ databases">
        <title>Deep-cultivation of Planctomycetes and their phenomic and genomic characterization uncovers novel biology.</title>
        <authorList>
            <person name="Wiegand S."/>
            <person name="Jogler M."/>
            <person name="Boedeker C."/>
            <person name="Pinto D."/>
            <person name="Vollmers J."/>
            <person name="Rivas-Marin E."/>
            <person name="Kohn T."/>
            <person name="Peeters S.H."/>
            <person name="Heuer A."/>
            <person name="Rast P."/>
            <person name="Oberbeckmann S."/>
            <person name="Bunk B."/>
            <person name="Jeske O."/>
            <person name="Meyerdierks A."/>
            <person name="Storesund J.E."/>
            <person name="Kallscheuer N."/>
            <person name="Luecker S."/>
            <person name="Lage O.M."/>
            <person name="Pohl T."/>
            <person name="Merkel B.J."/>
            <person name="Hornburger P."/>
            <person name="Mueller R.-W."/>
            <person name="Bruemmer F."/>
            <person name="Labrenz M."/>
            <person name="Spormann A.M."/>
            <person name="Op den Camp H."/>
            <person name="Overmann J."/>
            <person name="Amann R."/>
            <person name="Jetten M.S.M."/>
            <person name="Mascher T."/>
            <person name="Medema M.H."/>
            <person name="Devos D.P."/>
            <person name="Kaster A.-K."/>
            <person name="Ovreas L."/>
            <person name="Rohde M."/>
            <person name="Galperin M.Y."/>
            <person name="Jogler C."/>
        </authorList>
    </citation>
    <scope>NUCLEOTIDE SEQUENCE [LARGE SCALE GENOMIC DNA]</scope>
    <source>
        <strain evidence="2 3">V6</strain>
    </source>
</reference>